<feature type="region of interest" description="Disordered" evidence="11">
    <location>
        <begin position="251"/>
        <end position="270"/>
    </location>
</feature>
<dbReference type="InParanoid" id="A0A667ZAC9"/>
<feature type="compositionally biased region" description="Basic and acidic residues" evidence="11">
    <location>
        <begin position="251"/>
        <end position="265"/>
    </location>
</feature>
<organism evidence="14 15">
    <name type="scientific">Myripristis murdjan</name>
    <name type="common">pinecone soldierfish</name>
    <dbReference type="NCBI Taxonomy" id="586833"/>
    <lineage>
        <taxon>Eukaryota</taxon>
        <taxon>Metazoa</taxon>
        <taxon>Chordata</taxon>
        <taxon>Craniata</taxon>
        <taxon>Vertebrata</taxon>
        <taxon>Euteleostomi</taxon>
        <taxon>Actinopterygii</taxon>
        <taxon>Neopterygii</taxon>
        <taxon>Teleostei</taxon>
        <taxon>Neoteleostei</taxon>
        <taxon>Acanthomorphata</taxon>
        <taxon>Holocentriformes</taxon>
        <taxon>Holocentridae</taxon>
        <taxon>Myripristis</taxon>
    </lineage>
</organism>
<feature type="domain" description="DBF4-type" evidence="13">
    <location>
        <begin position="268"/>
        <end position="316"/>
    </location>
</feature>
<gene>
    <name evidence="14" type="primary">DBF4</name>
    <name evidence="14" type="synonym">dbf4</name>
</gene>
<evidence type="ECO:0000256" key="11">
    <source>
        <dbReference type="SAM" id="MobiDB-lite"/>
    </source>
</evidence>
<evidence type="ECO:0000256" key="10">
    <source>
        <dbReference type="PROSITE-ProRule" id="PRU00600"/>
    </source>
</evidence>
<dbReference type="AlphaFoldDB" id="A0A667ZAC9"/>
<dbReference type="GO" id="GO:0008270">
    <property type="term" value="F:zinc ion binding"/>
    <property type="evidence" value="ECO:0007669"/>
    <property type="project" value="UniProtKB-KW"/>
</dbReference>
<protein>
    <recommendedName>
        <fullName evidence="9">Protein DBF4 homolog A</fullName>
    </recommendedName>
</protein>
<proteinExistence type="predicted"/>
<dbReference type="InterPro" id="IPR006572">
    <property type="entry name" value="Znf_DBF"/>
</dbReference>
<keyword evidence="7" id="KW-0539">Nucleus</keyword>
<dbReference type="PANTHER" id="PTHR15375:SF22">
    <property type="entry name" value="PROTEIN DBF4 HOMOLOG A"/>
    <property type="match status" value="1"/>
</dbReference>
<feature type="compositionally biased region" description="Low complexity" evidence="11">
    <location>
        <begin position="102"/>
        <end position="112"/>
    </location>
</feature>
<evidence type="ECO:0000256" key="2">
    <source>
        <dbReference type="ARBA" id="ARBA00022553"/>
    </source>
</evidence>
<dbReference type="InterPro" id="IPR001357">
    <property type="entry name" value="BRCT_dom"/>
</dbReference>
<dbReference type="PROSITE" id="PS50172">
    <property type="entry name" value="BRCT"/>
    <property type="match status" value="1"/>
</dbReference>
<evidence type="ECO:0000256" key="1">
    <source>
        <dbReference type="ARBA" id="ARBA00004123"/>
    </source>
</evidence>
<feature type="region of interest" description="Disordered" evidence="11">
    <location>
        <begin position="436"/>
        <end position="513"/>
    </location>
</feature>
<name>A0A667ZAC9_9TELE</name>
<feature type="region of interest" description="Disordered" evidence="11">
    <location>
        <begin position="95"/>
        <end position="141"/>
    </location>
</feature>
<evidence type="ECO:0000259" key="12">
    <source>
        <dbReference type="PROSITE" id="PS50172"/>
    </source>
</evidence>
<accession>A0A667ZAC9</accession>
<evidence type="ECO:0000256" key="4">
    <source>
        <dbReference type="ARBA" id="ARBA00022737"/>
    </source>
</evidence>
<feature type="compositionally biased region" description="Polar residues" evidence="11">
    <location>
        <begin position="129"/>
        <end position="138"/>
    </location>
</feature>
<feature type="region of interest" description="Disordered" evidence="11">
    <location>
        <begin position="389"/>
        <end position="421"/>
    </location>
</feature>
<evidence type="ECO:0000313" key="15">
    <source>
        <dbReference type="Proteomes" id="UP000472263"/>
    </source>
</evidence>
<dbReference type="Ensembl" id="ENSMMDT00005030577.1">
    <property type="protein sequence ID" value="ENSMMDP00005029881.1"/>
    <property type="gene ID" value="ENSMMDG00005014177.1"/>
</dbReference>
<keyword evidence="15" id="KW-1185">Reference proteome</keyword>
<keyword evidence="4" id="KW-0677">Repeat</keyword>
<dbReference type="Pfam" id="PF07535">
    <property type="entry name" value="zf-DBF"/>
    <property type="match status" value="1"/>
</dbReference>
<dbReference type="GO" id="GO:1901987">
    <property type="term" value="P:regulation of cell cycle phase transition"/>
    <property type="evidence" value="ECO:0007669"/>
    <property type="project" value="TreeGrafter"/>
</dbReference>
<dbReference type="FunFam" id="6.10.250.3410:FF:000001">
    <property type="entry name" value="Protein DBF4 homolog A"/>
    <property type="match status" value="1"/>
</dbReference>
<dbReference type="FunCoup" id="A0A667ZAC9">
    <property type="interactions" value="576"/>
</dbReference>
<evidence type="ECO:0000256" key="3">
    <source>
        <dbReference type="ARBA" id="ARBA00022723"/>
    </source>
</evidence>
<dbReference type="Gene3D" id="2.10.50.40">
    <property type="match status" value="1"/>
</dbReference>
<dbReference type="Gene3D" id="6.10.250.3410">
    <property type="entry name" value="DBF zinc finger"/>
    <property type="match status" value="1"/>
</dbReference>
<keyword evidence="8" id="KW-0131">Cell cycle</keyword>
<reference evidence="14" key="3">
    <citation type="submission" date="2025-09" db="UniProtKB">
        <authorList>
            <consortium name="Ensembl"/>
        </authorList>
    </citation>
    <scope>IDENTIFICATION</scope>
</reference>
<keyword evidence="6" id="KW-0862">Zinc</keyword>
<evidence type="ECO:0000313" key="14">
    <source>
        <dbReference type="Ensembl" id="ENSMMDP00005029881.1"/>
    </source>
</evidence>
<sequence>MKSRRTQRHIKPKKPVVDKSSLTLAKPKSCVSYPAQAKPFIGKVFYLDLPSNRKAESLENDIKDLGGTVEKFFSKEIKYLVSNKREAKYAQCLRRDSPVPSPDSGHSSPHPHLNTHRPRSQTDKLKCRTQGQTDTVSSHRGKSLVEKVVKEQERIQMDKILSNALEWGVKILYVDDIKAYVEKKKKNVTSQCTVPAATVCFCPVGRISKPFVKVEDSSRHYRPIYLAMTNMPEFNLRTVAPCSPFFVKDKDHSGKRQRGDRYTKKNRDKKRGGYCECCKLKYDNLTLHLKSQCHKAFSKSDEYLMVDKLVSTLHCNFINVKTKCSVSSVVITGPCGKIEQRHEGDIDTTEAKEEQQSLWADSECGEFSLGHSLLKHSSAPGSAPVIHGEADSRNCASERYQDKHKSLARKRPCRHDDTMNTGTFTAEMVQTSIKAETAPSRGVSFTSNPAFQADPKDQRTHRDKKCSTSHSHKDDLQNEFPSNSLNGASSRRQVSIKTEDSSLKESLQDEHIVPKGMTGVLEREGGNFPTQSHSPVRTIQRRVRVYKRKRRKVDLRDFPENSLLELWQLFQSSEDTDTEFLGFAD</sequence>
<dbReference type="GO" id="GO:0043539">
    <property type="term" value="F:protein serine/threonine kinase activator activity"/>
    <property type="evidence" value="ECO:0007669"/>
    <property type="project" value="TreeGrafter"/>
</dbReference>
<evidence type="ECO:0000259" key="13">
    <source>
        <dbReference type="PROSITE" id="PS51265"/>
    </source>
</evidence>
<feature type="compositionally biased region" description="Basic and acidic residues" evidence="11">
    <location>
        <begin position="497"/>
        <end position="513"/>
    </location>
</feature>
<keyword evidence="5 10" id="KW-0863">Zinc-finger</keyword>
<comment type="subcellular location">
    <subcellularLocation>
        <location evidence="1">Nucleus</location>
    </subcellularLocation>
</comment>
<dbReference type="GO" id="GO:0010571">
    <property type="term" value="P:positive regulation of nuclear cell cycle DNA replication"/>
    <property type="evidence" value="ECO:0007669"/>
    <property type="project" value="TreeGrafter"/>
</dbReference>
<dbReference type="GeneTree" id="ENSGT00530000063909"/>
<evidence type="ECO:0000256" key="8">
    <source>
        <dbReference type="ARBA" id="ARBA00023306"/>
    </source>
</evidence>
<reference evidence="14" key="1">
    <citation type="submission" date="2019-06" db="EMBL/GenBank/DDBJ databases">
        <authorList>
            <consortium name="Wellcome Sanger Institute Data Sharing"/>
        </authorList>
    </citation>
    <scope>NUCLEOTIDE SEQUENCE [LARGE SCALE GENOMIC DNA]</scope>
</reference>
<reference evidence="14" key="2">
    <citation type="submission" date="2025-08" db="UniProtKB">
        <authorList>
            <consortium name="Ensembl"/>
        </authorList>
    </citation>
    <scope>IDENTIFICATION</scope>
</reference>
<dbReference type="GO" id="GO:0031431">
    <property type="term" value="C:Dbf4-dependent protein kinase complex"/>
    <property type="evidence" value="ECO:0007669"/>
    <property type="project" value="TreeGrafter"/>
</dbReference>
<evidence type="ECO:0000256" key="7">
    <source>
        <dbReference type="ARBA" id="ARBA00023242"/>
    </source>
</evidence>
<feature type="domain" description="BRCT" evidence="12">
    <location>
        <begin position="35"/>
        <end position="103"/>
    </location>
</feature>
<keyword evidence="3" id="KW-0479">Metal-binding</keyword>
<dbReference type="PANTHER" id="PTHR15375">
    <property type="entry name" value="ACTIVATOR OF S-PHASE KINASE-RELATED"/>
    <property type="match status" value="1"/>
</dbReference>
<dbReference type="InterPro" id="IPR038545">
    <property type="entry name" value="Znf_DBF_sf"/>
</dbReference>
<evidence type="ECO:0000256" key="6">
    <source>
        <dbReference type="ARBA" id="ARBA00022833"/>
    </source>
</evidence>
<dbReference type="SMART" id="SM00586">
    <property type="entry name" value="ZnF_DBF"/>
    <property type="match status" value="1"/>
</dbReference>
<feature type="compositionally biased region" description="Polar residues" evidence="11">
    <location>
        <begin position="479"/>
        <end position="496"/>
    </location>
</feature>
<dbReference type="Proteomes" id="UP000472263">
    <property type="component" value="Chromosome 16"/>
</dbReference>
<dbReference type="InterPro" id="IPR051590">
    <property type="entry name" value="Replication_Regulatory_Kinase"/>
</dbReference>
<dbReference type="PROSITE" id="PS51265">
    <property type="entry name" value="ZF_DBF4"/>
    <property type="match status" value="1"/>
</dbReference>
<evidence type="ECO:0000256" key="5">
    <source>
        <dbReference type="ARBA" id="ARBA00022771"/>
    </source>
</evidence>
<keyword evidence="2" id="KW-0597">Phosphoprotein</keyword>
<evidence type="ECO:0000256" key="9">
    <source>
        <dbReference type="ARBA" id="ARBA00040397"/>
    </source>
</evidence>
<dbReference type="GO" id="GO:0003676">
    <property type="term" value="F:nucleic acid binding"/>
    <property type="evidence" value="ECO:0007669"/>
    <property type="project" value="InterPro"/>
</dbReference>